<name>A0A7S5UUQ4_9CAUD</name>
<keyword evidence="2" id="KW-1185">Reference proteome</keyword>
<gene>
    <name evidence="1" type="ORF">EVB93_279</name>
</gene>
<organism evidence="1 2">
    <name type="scientific">Rhizobium phage RHph_TM30</name>
    <dbReference type="NCBI Taxonomy" id="2509764"/>
    <lineage>
        <taxon>Viruses</taxon>
        <taxon>Duplodnaviria</taxon>
        <taxon>Heunggongvirae</taxon>
        <taxon>Uroviricota</taxon>
        <taxon>Caudoviricetes</taxon>
        <taxon>Kleczkowskaviridae</taxon>
        <taxon>Cuauhnahuacvirus</taxon>
        <taxon>Cuauhnahuacvirus TM30</taxon>
    </lineage>
</organism>
<protein>
    <submittedName>
        <fullName evidence="1">Uncharacterized protein</fullName>
    </submittedName>
</protein>
<proteinExistence type="predicted"/>
<evidence type="ECO:0000313" key="2">
    <source>
        <dbReference type="Proteomes" id="UP000629603"/>
    </source>
</evidence>
<sequence length="93" mass="11163">MDKFNRAVRRHHRKRLRENRKIYHGGLQWVIDREKAKSFRVNTPTPCSCHMCGNPRKFFKELTIQERKFALDYAKSSSINLPYCQEELSSDDF</sequence>
<dbReference type="EMBL" id="MN988521">
    <property type="protein sequence ID" value="QIG71385.1"/>
    <property type="molecule type" value="Genomic_DNA"/>
</dbReference>
<evidence type="ECO:0000313" key="1">
    <source>
        <dbReference type="EMBL" id="QIG71385.1"/>
    </source>
</evidence>
<accession>A0A7S5UUQ4</accession>
<reference evidence="1 2" key="1">
    <citation type="submission" date="2020-01" db="EMBL/GenBank/DDBJ databases">
        <title>Patterns of diversity and host range of bacteriophage communities associated with bean-nodulatin bacteria.</title>
        <authorList>
            <person name="Vann Cauwenberghe J."/>
            <person name="Santamaria R.I."/>
            <person name="Bustos P."/>
            <person name="Juarez S."/>
            <person name="Gonzalez V."/>
        </authorList>
    </citation>
    <scope>NUCLEOTIDE SEQUENCE [LARGE SCALE GENOMIC DNA]</scope>
</reference>
<dbReference type="Proteomes" id="UP000629603">
    <property type="component" value="Segment"/>
</dbReference>